<proteinExistence type="predicted"/>
<accession>A0A261RJB9</accession>
<dbReference type="AlphaFoldDB" id="A0A261RJB9"/>
<keyword evidence="2" id="KW-1133">Transmembrane helix</keyword>
<evidence type="ECO:0000256" key="1">
    <source>
        <dbReference type="SAM" id="MobiDB-lite"/>
    </source>
</evidence>
<dbReference type="RefSeq" id="WP_094796317.1">
    <property type="nucleotide sequence ID" value="NZ_NEVK01000003.1"/>
</dbReference>
<comment type="caution">
    <text evidence="3">The sequence shown here is derived from an EMBL/GenBank/DDBJ whole genome shotgun (WGS) entry which is preliminary data.</text>
</comment>
<evidence type="ECO:0000313" key="3">
    <source>
        <dbReference type="EMBL" id="OZI25138.1"/>
    </source>
</evidence>
<name>A0A261RJB9_9BORD</name>
<gene>
    <name evidence="3" type="ORF">CAL19_06625</name>
</gene>
<evidence type="ECO:0000256" key="2">
    <source>
        <dbReference type="SAM" id="Phobius"/>
    </source>
</evidence>
<reference evidence="4" key="1">
    <citation type="submission" date="2017-05" db="EMBL/GenBank/DDBJ databases">
        <title>Complete and WGS of Bordetella genogroups.</title>
        <authorList>
            <person name="Spilker T."/>
            <person name="Lipuma J."/>
        </authorList>
    </citation>
    <scope>NUCLEOTIDE SEQUENCE [LARGE SCALE GENOMIC DNA]</scope>
    <source>
        <strain evidence="4">AU18089</strain>
    </source>
</reference>
<feature type="region of interest" description="Disordered" evidence="1">
    <location>
        <begin position="139"/>
        <end position="172"/>
    </location>
</feature>
<keyword evidence="4" id="KW-1185">Reference proteome</keyword>
<dbReference type="Proteomes" id="UP000216947">
    <property type="component" value="Unassembled WGS sequence"/>
</dbReference>
<organism evidence="3 4">
    <name type="scientific">Bordetella genomosp. 7</name>
    <dbReference type="NCBI Taxonomy" id="1416805"/>
    <lineage>
        <taxon>Bacteria</taxon>
        <taxon>Pseudomonadati</taxon>
        <taxon>Pseudomonadota</taxon>
        <taxon>Betaproteobacteria</taxon>
        <taxon>Burkholderiales</taxon>
        <taxon>Alcaligenaceae</taxon>
        <taxon>Bordetella</taxon>
    </lineage>
</organism>
<feature type="transmembrane region" description="Helical" evidence="2">
    <location>
        <begin position="7"/>
        <end position="28"/>
    </location>
</feature>
<feature type="compositionally biased region" description="Gly residues" evidence="1">
    <location>
        <begin position="141"/>
        <end position="154"/>
    </location>
</feature>
<feature type="transmembrane region" description="Helical" evidence="2">
    <location>
        <begin position="114"/>
        <end position="131"/>
    </location>
</feature>
<keyword evidence="2" id="KW-0812">Transmembrane</keyword>
<keyword evidence="2" id="KW-0472">Membrane</keyword>
<evidence type="ECO:0000313" key="4">
    <source>
        <dbReference type="Proteomes" id="UP000216947"/>
    </source>
</evidence>
<protein>
    <submittedName>
        <fullName evidence="3">Uncharacterized protein</fullName>
    </submittedName>
</protein>
<sequence length="172" mass="19192">MRDEVDTVGRVTLLVFFLMGTFALLSYMELRHEVERITSETALVTNHLTGEVRQCNTRGNGDWSCRPVDMQARHWIFALIPFWPARDHLVNDLHVHTVPADEASFLSPQIVGDMGTYAAFAIVMLVLGFILREKNWRRDASGGGDGGGSDGGGQATAARELPQRRPRQRKAD</sequence>
<dbReference type="EMBL" id="NEVK01000003">
    <property type="protein sequence ID" value="OZI25138.1"/>
    <property type="molecule type" value="Genomic_DNA"/>
</dbReference>